<evidence type="ECO:0000313" key="3">
    <source>
        <dbReference type="Proteomes" id="UP000887563"/>
    </source>
</evidence>
<feature type="chain" id="PRO_5036835438" evidence="1">
    <location>
        <begin position="23"/>
        <end position="174"/>
    </location>
</feature>
<keyword evidence="1" id="KW-0732">Signal</keyword>
<feature type="domain" description="Apple" evidence="2">
    <location>
        <begin position="85"/>
        <end position="161"/>
    </location>
</feature>
<accession>A0A914NF30</accession>
<reference evidence="4" key="1">
    <citation type="submission" date="2022-11" db="UniProtKB">
        <authorList>
            <consortium name="WormBaseParasite"/>
        </authorList>
    </citation>
    <scope>IDENTIFICATION</scope>
</reference>
<proteinExistence type="predicted"/>
<dbReference type="InterPro" id="IPR003609">
    <property type="entry name" value="Pan_app"/>
</dbReference>
<feature type="signal peptide" evidence="1">
    <location>
        <begin position="1"/>
        <end position="22"/>
    </location>
</feature>
<dbReference type="AlphaFoldDB" id="A0A914NF30"/>
<evidence type="ECO:0000313" key="4">
    <source>
        <dbReference type="WBParaSite" id="Minc3s04733g36904"/>
    </source>
</evidence>
<dbReference type="PROSITE" id="PS50948">
    <property type="entry name" value="PAN"/>
    <property type="match status" value="1"/>
</dbReference>
<organism evidence="3 4">
    <name type="scientific">Meloidogyne incognita</name>
    <name type="common">Southern root-knot nematode worm</name>
    <name type="synonym">Oxyuris incognita</name>
    <dbReference type="NCBI Taxonomy" id="6306"/>
    <lineage>
        <taxon>Eukaryota</taxon>
        <taxon>Metazoa</taxon>
        <taxon>Ecdysozoa</taxon>
        <taxon>Nematoda</taxon>
        <taxon>Chromadorea</taxon>
        <taxon>Rhabditida</taxon>
        <taxon>Tylenchina</taxon>
        <taxon>Tylenchomorpha</taxon>
        <taxon>Tylenchoidea</taxon>
        <taxon>Meloidogynidae</taxon>
        <taxon>Meloidogyninae</taxon>
        <taxon>Meloidogyne</taxon>
        <taxon>Meloidogyne incognita group</taxon>
    </lineage>
</organism>
<dbReference type="Proteomes" id="UP000887563">
    <property type="component" value="Unplaced"/>
</dbReference>
<evidence type="ECO:0000256" key="1">
    <source>
        <dbReference type="SAM" id="SignalP"/>
    </source>
</evidence>
<name>A0A914NF30_MELIC</name>
<dbReference type="WBParaSite" id="Minc3s04733g36904">
    <property type="protein sequence ID" value="Minc3s04733g36904"/>
    <property type="gene ID" value="Minc3s04733g36904"/>
</dbReference>
<protein>
    <submittedName>
        <fullName evidence="4">Apple domain-containing protein</fullName>
    </submittedName>
</protein>
<keyword evidence="3" id="KW-1185">Reference proteome</keyword>
<evidence type="ECO:0000259" key="2">
    <source>
        <dbReference type="PROSITE" id="PS50948"/>
    </source>
</evidence>
<sequence>MHYHYLTLIFYFVTLLFSFTDSAINSKGIHCVRTFSNTHYQCLEVSELRILFVPSTIWNTNFSTSIQALLVTQLISKSTNSLASCFNQSLHKALSNADPTAEFFNSSPLDCIQFCYKIQSCHIMVYHKHFSSCQLYSQIVGNGAREVLANGHDLYKRKEFCGLQEDENSEENEN</sequence>